<evidence type="ECO:0000313" key="2">
    <source>
        <dbReference type="Proteomes" id="UP000607653"/>
    </source>
</evidence>
<accession>A0A822ZIL2</accession>
<dbReference type="Gene3D" id="2.40.10.10">
    <property type="entry name" value="Trypsin-like serine proteases"/>
    <property type="match status" value="1"/>
</dbReference>
<dbReference type="AlphaFoldDB" id="A0A822ZIL2"/>
<comment type="caution">
    <text evidence="1">The sequence shown here is derived from an EMBL/GenBank/DDBJ whole genome shotgun (WGS) entry which is preliminary data.</text>
</comment>
<protein>
    <recommendedName>
        <fullName evidence="3">Protease Do-like 14</fullName>
    </recommendedName>
</protein>
<dbReference type="EMBL" id="DUZY01000007">
    <property type="protein sequence ID" value="DAD45954.1"/>
    <property type="molecule type" value="Genomic_DNA"/>
</dbReference>
<reference evidence="1 2" key="1">
    <citation type="journal article" date="2020" name="Mol. Biol. Evol.">
        <title>Distinct Expression and Methylation Patterns for Genes with Different Fates following a Single Whole-Genome Duplication in Flowering Plants.</title>
        <authorList>
            <person name="Shi T."/>
            <person name="Rahmani R.S."/>
            <person name="Gugger P.F."/>
            <person name="Wang M."/>
            <person name="Li H."/>
            <person name="Zhang Y."/>
            <person name="Li Z."/>
            <person name="Wang Q."/>
            <person name="Van de Peer Y."/>
            <person name="Marchal K."/>
            <person name="Chen J."/>
        </authorList>
    </citation>
    <scope>NUCLEOTIDE SEQUENCE [LARGE SCALE GENOMIC DNA]</scope>
    <source>
        <tissue evidence="1">Leaf</tissue>
    </source>
</reference>
<evidence type="ECO:0000313" key="1">
    <source>
        <dbReference type="EMBL" id="DAD45954.1"/>
    </source>
</evidence>
<evidence type="ECO:0008006" key="3">
    <source>
        <dbReference type="Google" id="ProtNLM"/>
    </source>
</evidence>
<sequence length="45" mass="4680">MTLGKSIGSGTIIDPDGTILTCAHVVVDFQSMRTVSKGKVGVRGF</sequence>
<dbReference type="InterPro" id="IPR009003">
    <property type="entry name" value="Peptidase_S1_PA"/>
</dbReference>
<name>A0A822ZIL2_NELNU</name>
<keyword evidence="2" id="KW-1185">Reference proteome</keyword>
<dbReference type="InterPro" id="IPR043504">
    <property type="entry name" value="Peptidase_S1_PA_chymotrypsin"/>
</dbReference>
<dbReference type="Proteomes" id="UP000607653">
    <property type="component" value="Unassembled WGS sequence"/>
</dbReference>
<dbReference type="SUPFAM" id="SSF50494">
    <property type="entry name" value="Trypsin-like serine proteases"/>
    <property type="match status" value="1"/>
</dbReference>
<proteinExistence type="predicted"/>
<organism evidence="1 2">
    <name type="scientific">Nelumbo nucifera</name>
    <name type="common">Sacred lotus</name>
    <dbReference type="NCBI Taxonomy" id="4432"/>
    <lineage>
        <taxon>Eukaryota</taxon>
        <taxon>Viridiplantae</taxon>
        <taxon>Streptophyta</taxon>
        <taxon>Embryophyta</taxon>
        <taxon>Tracheophyta</taxon>
        <taxon>Spermatophyta</taxon>
        <taxon>Magnoliopsida</taxon>
        <taxon>Proteales</taxon>
        <taxon>Nelumbonaceae</taxon>
        <taxon>Nelumbo</taxon>
    </lineage>
</organism>
<gene>
    <name evidence="1" type="ORF">HUJ06_004184</name>
</gene>